<comment type="similarity">
    <text evidence="1">Belongs to the LysR transcriptional regulatory family.</text>
</comment>
<evidence type="ECO:0000259" key="5">
    <source>
        <dbReference type="PROSITE" id="PS50931"/>
    </source>
</evidence>
<sequence>MNWTLYQLEAFVLSVNHGSFSAAARKLGRAQSRISTAIANLEVDLGFELFDRSAKLPVLTKHGEDMFIQAQAVLEQCQRLESRAMTLNTGQEIALTVAMDEAVPVNAFELLFEQVAIQFPLLKLTIINGSRDDIASWVDEGKADMGIVFHVRELPGSLEFMSIGQFRQSLIVSPKHALAKIPSPKIADLNQYRQLVIRDRVGDSQAKALSPNHWYIDSYYYMTALVIRGVGWALVPEHVVNAEWYSGDVVELSTEYIPDPLLVEMGVVNRRDKAYGPVMEWIFIEIESMFKSNKLQNY</sequence>
<dbReference type="Pfam" id="PF03466">
    <property type="entry name" value="LysR_substrate"/>
    <property type="match status" value="1"/>
</dbReference>
<dbReference type="PANTHER" id="PTHR30126:SF91">
    <property type="entry name" value="LYSR FAMILY TRANSCRIPTIONAL REGULATOR"/>
    <property type="match status" value="1"/>
</dbReference>
<proteinExistence type="inferred from homology"/>
<dbReference type="SUPFAM" id="SSF53850">
    <property type="entry name" value="Periplasmic binding protein-like II"/>
    <property type="match status" value="1"/>
</dbReference>
<organism evidence="6 7">
    <name type="scientific">Shewanella psychrophila</name>
    <dbReference type="NCBI Taxonomy" id="225848"/>
    <lineage>
        <taxon>Bacteria</taxon>
        <taxon>Pseudomonadati</taxon>
        <taxon>Pseudomonadota</taxon>
        <taxon>Gammaproteobacteria</taxon>
        <taxon>Alteromonadales</taxon>
        <taxon>Shewanellaceae</taxon>
        <taxon>Shewanella</taxon>
    </lineage>
</organism>
<protein>
    <submittedName>
        <fullName evidence="6">Transcriptional regulator</fullName>
    </submittedName>
</protein>
<dbReference type="InterPro" id="IPR000847">
    <property type="entry name" value="LysR_HTH_N"/>
</dbReference>
<dbReference type="SUPFAM" id="SSF46785">
    <property type="entry name" value="Winged helix' DNA-binding domain"/>
    <property type="match status" value="1"/>
</dbReference>
<feature type="domain" description="HTH lysR-type" evidence="5">
    <location>
        <begin position="3"/>
        <end position="60"/>
    </location>
</feature>
<dbReference type="STRING" id="225848.Sps_00204"/>
<keyword evidence="4" id="KW-0804">Transcription</keyword>
<dbReference type="RefSeq" id="WP_077750779.1">
    <property type="nucleotide sequence ID" value="NZ_CP014782.1"/>
</dbReference>
<dbReference type="InterPro" id="IPR005119">
    <property type="entry name" value="LysR_subst-bd"/>
</dbReference>
<dbReference type="KEGG" id="spsw:Sps_00204"/>
<dbReference type="CDD" id="cd05466">
    <property type="entry name" value="PBP2_LTTR_substrate"/>
    <property type="match status" value="1"/>
</dbReference>
<dbReference type="Gene3D" id="3.40.190.290">
    <property type="match status" value="1"/>
</dbReference>
<dbReference type="OrthoDB" id="196624at2"/>
<evidence type="ECO:0000256" key="2">
    <source>
        <dbReference type="ARBA" id="ARBA00023015"/>
    </source>
</evidence>
<dbReference type="AlphaFoldDB" id="A0A1S6HIV5"/>
<dbReference type="GO" id="GO:0003700">
    <property type="term" value="F:DNA-binding transcription factor activity"/>
    <property type="evidence" value="ECO:0007669"/>
    <property type="project" value="InterPro"/>
</dbReference>
<dbReference type="EMBL" id="CP014782">
    <property type="protein sequence ID" value="AQS35424.1"/>
    <property type="molecule type" value="Genomic_DNA"/>
</dbReference>
<dbReference type="PROSITE" id="PS50931">
    <property type="entry name" value="HTH_LYSR"/>
    <property type="match status" value="1"/>
</dbReference>
<dbReference type="PRINTS" id="PR00039">
    <property type="entry name" value="HTHLYSR"/>
</dbReference>
<evidence type="ECO:0000313" key="7">
    <source>
        <dbReference type="Proteomes" id="UP000189545"/>
    </source>
</evidence>
<keyword evidence="7" id="KW-1185">Reference proteome</keyword>
<keyword evidence="3" id="KW-0238">DNA-binding</keyword>
<evidence type="ECO:0000256" key="1">
    <source>
        <dbReference type="ARBA" id="ARBA00009437"/>
    </source>
</evidence>
<keyword evidence="2" id="KW-0805">Transcription regulation</keyword>
<dbReference type="Gene3D" id="1.10.10.10">
    <property type="entry name" value="Winged helix-like DNA-binding domain superfamily/Winged helix DNA-binding domain"/>
    <property type="match status" value="1"/>
</dbReference>
<gene>
    <name evidence="6" type="ORF">Sps_00204</name>
</gene>
<dbReference type="Pfam" id="PF00126">
    <property type="entry name" value="HTH_1"/>
    <property type="match status" value="1"/>
</dbReference>
<dbReference type="FunFam" id="1.10.10.10:FF:000001">
    <property type="entry name" value="LysR family transcriptional regulator"/>
    <property type="match status" value="1"/>
</dbReference>
<dbReference type="Proteomes" id="UP000189545">
    <property type="component" value="Chromosome"/>
</dbReference>
<accession>A0A1S6HIV5</accession>
<dbReference type="InterPro" id="IPR036388">
    <property type="entry name" value="WH-like_DNA-bd_sf"/>
</dbReference>
<dbReference type="PANTHER" id="PTHR30126">
    <property type="entry name" value="HTH-TYPE TRANSCRIPTIONAL REGULATOR"/>
    <property type="match status" value="1"/>
</dbReference>
<name>A0A1S6HIV5_9GAMM</name>
<dbReference type="InterPro" id="IPR036390">
    <property type="entry name" value="WH_DNA-bd_sf"/>
</dbReference>
<dbReference type="GO" id="GO:0000976">
    <property type="term" value="F:transcription cis-regulatory region binding"/>
    <property type="evidence" value="ECO:0007669"/>
    <property type="project" value="TreeGrafter"/>
</dbReference>
<evidence type="ECO:0000256" key="4">
    <source>
        <dbReference type="ARBA" id="ARBA00023163"/>
    </source>
</evidence>
<evidence type="ECO:0000256" key="3">
    <source>
        <dbReference type="ARBA" id="ARBA00023125"/>
    </source>
</evidence>
<reference evidence="6 7" key="1">
    <citation type="submission" date="2016-03" db="EMBL/GenBank/DDBJ databases">
        <title>Complete genome sequence of Shewanella psychrophila WP2, a deep sea bacterium isolated from west Pacific sediment.</title>
        <authorList>
            <person name="Xu G."/>
            <person name="Jian H."/>
        </authorList>
    </citation>
    <scope>NUCLEOTIDE SEQUENCE [LARGE SCALE GENOMIC DNA]</scope>
    <source>
        <strain evidence="6 7">WP2</strain>
    </source>
</reference>
<evidence type="ECO:0000313" key="6">
    <source>
        <dbReference type="EMBL" id="AQS35424.1"/>
    </source>
</evidence>